<evidence type="ECO:0000313" key="4">
    <source>
        <dbReference type="Proteomes" id="UP000254405"/>
    </source>
</evidence>
<organism evidence="2 3">
    <name type="scientific">Escherichia coli</name>
    <dbReference type="NCBI Taxonomy" id="562"/>
    <lineage>
        <taxon>Bacteria</taxon>
        <taxon>Pseudomonadati</taxon>
        <taxon>Pseudomonadota</taxon>
        <taxon>Gammaproteobacteria</taxon>
        <taxon>Enterobacterales</taxon>
        <taxon>Enterobacteriaceae</taxon>
        <taxon>Escherichia</taxon>
    </lineage>
</organism>
<dbReference type="EMBL" id="UGFC01000006">
    <property type="protein sequence ID" value="STM18480.1"/>
    <property type="molecule type" value="Genomic_DNA"/>
</dbReference>
<reference evidence="3 4" key="1">
    <citation type="submission" date="2018-06" db="EMBL/GenBank/DDBJ databases">
        <authorList>
            <consortium name="Pathogen Informatics"/>
            <person name="Doyle S."/>
        </authorList>
    </citation>
    <scope>NUCLEOTIDE SEQUENCE [LARGE SCALE GENOMIC DNA]</scope>
    <source>
        <strain evidence="2 3">NCTC7922</strain>
        <strain evidence="1 4">NCTC8985</strain>
    </source>
</reference>
<gene>
    <name evidence="2" type="primary">viaA_1</name>
    <name evidence="1" type="synonym">viaA_2</name>
    <name evidence="2" type="ORF">NCTC7922_04676</name>
    <name evidence="1" type="ORF">NCTC8985_04363</name>
</gene>
<sequence>MLFSTEIVRYELSGPQGIEQAIRFLSQQFRGGTDLASCFRAIMERLQSREWFDADAVVISDFIAQRLPDDVTSKVKELQRVHQHRFHAVAMSAHGKPGIMRIFDHIWRFDTGMRSRLLRRWRR</sequence>
<evidence type="ECO:0000313" key="1">
    <source>
        <dbReference type="EMBL" id="STI78987.1"/>
    </source>
</evidence>
<dbReference type="EMBL" id="UGCO01000001">
    <property type="protein sequence ID" value="STI78987.1"/>
    <property type="molecule type" value="Genomic_DNA"/>
</dbReference>
<evidence type="ECO:0000313" key="3">
    <source>
        <dbReference type="Proteomes" id="UP000254174"/>
    </source>
</evidence>
<dbReference type="Proteomes" id="UP000254405">
    <property type="component" value="Unassembled WGS sequence"/>
</dbReference>
<dbReference type="PANTHER" id="PTHR36846:SF1">
    <property type="entry name" value="PROTEIN VIAA"/>
    <property type="match status" value="1"/>
</dbReference>
<name>A0A377DDL8_ECOLX</name>
<proteinExistence type="predicted"/>
<dbReference type="Proteomes" id="UP000254174">
    <property type="component" value="Unassembled WGS sequence"/>
</dbReference>
<dbReference type="PANTHER" id="PTHR36846">
    <property type="entry name" value="PROTEIN VIAA"/>
    <property type="match status" value="1"/>
</dbReference>
<protein>
    <submittedName>
        <fullName evidence="2">Protein ViaA (VWA domain protein interacting with AAA ATPase)</fullName>
    </submittedName>
</protein>
<dbReference type="InterPro" id="IPR036465">
    <property type="entry name" value="vWFA_dom_sf"/>
</dbReference>
<evidence type="ECO:0000313" key="2">
    <source>
        <dbReference type="EMBL" id="STM18480.1"/>
    </source>
</evidence>
<dbReference type="GO" id="GO:0005829">
    <property type="term" value="C:cytosol"/>
    <property type="evidence" value="ECO:0007669"/>
    <property type="project" value="TreeGrafter"/>
</dbReference>
<dbReference type="SUPFAM" id="SSF53300">
    <property type="entry name" value="vWA-like"/>
    <property type="match status" value="1"/>
</dbReference>
<dbReference type="AlphaFoldDB" id="A0A377DDL8"/>
<accession>A0A377DDL8</accession>